<dbReference type="PROSITE" id="PS51406">
    <property type="entry name" value="FIBRINOGEN_C_2"/>
    <property type="match status" value="1"/>
</dbReference>
<name>A0A8K0E3T1_BRALA</name>
<dbReference type="InterPro" id="IPR014716">
    <property type="entry name" value="Fibrinogen_a/b/g_C_1"/>
</dbReference>
<evidence type="ECO:0000313" key="5">
    <source>
        <dbReference type="Proteomes" id="UP000838412"/>
    </source>
</evidence>
<dbReference type="InterPro" id="IPR002181">
    <property type="entry name" value="Fibrinogen_a/b/g_C_dom"/>
</dbReference>
<dbReference type="GO" id="GO:0005615">
    <property type="term" value="C:extracellular space"/>
    <property type="evidence" value="ECO:0007669"/>
    <property type="project" value="TreeGrafter"/>
</dbReference>
<keyword evidence="2" id="KW-0472">Membrane</keyword>
<dbReference type="SUPFAM" id="SSF56496">
    <property type="entry name" value="Fibrinogen C-terminal domain-like"/>
    <property type="match status" value="1"/>
</dbReference>
<dbReference type="PANTHER" id="PTHR19143">
    <property type="entry name" value="FIBRINOGEN/TENASCIN/ANGIOPOEITIN"/>
    <property type="match status" value="1"/>
</dbReference>
<gene>
    <name evidence="4" type="primary">ANGPTL1</name>
    <name evidence="4" type="ORF">BLAG_LOCUS5144</name>
</gene>
<accession>A0A8K0E3T1</accession>
<feature type="region of interest" description="Disordered" evidence="1">
    <location>
        <begin position="72"/>
        <end position="116"/>
    </location>
</feature>
<dbReference type="InterPro" id="IPR050373">
    <property type="entry name" value="Fibrinogen_C-term_domain"/>
</dbReference>
<feature type="domain" description="Fibrinogen C-terminal" evidence="3">
    <location>
        <begin position="218"/>
        <end position="408"/>
    </location>
</feature>
<dbReference type="Gene3D" id="3.90.215.10">
    <property type="entry name" value="Gamma Fibrinogen, chain A, domain 1"/>
    <property type="match status" value="1"/>
</dbReference>
<dbReference type="SMART" id="SM00186">
    <property type="entry name" value="FBG"/>
    <property type="match status" value="1"/>
</dbReference>
<feature type="region of interest" description="Disordered" evidence="1">
    <location>
        <begin position="1"/>
        <end position="53"/>
    </location>
</feature>
<dbReference type="EMBL" id="OV696697">
    <property type="protein sequence ID" value="CAH1241574.1"/>
    <property type="molecule type" value="Genomic_DNA"/>
</dbReference>
<keyword evidence="2" id="KW-1133">Transmembrane helix</keyword>
<dbReference type="Pfam" id="PF00147">
    <property type="entry name" value="Fibrinogen_C"/>
    <property type="match status" value="1"/>
</dbReference>
<feature type="transmembrane region" description="Helical" evidence="2">
    <location>
        <begin position="132"/>
        <end position="154"/>
    </location>
</feature>
<sequence length="460" mass="51270">MDGQTRCARSGARGQLGQGPGNGQTSGSSSLPRSAGKGRIYHGNNPCVSQEGDLEGTSSIVYKGAEAVKLQNPSPPLRCVRRQKDDSGAYPEETNDDDISRHANSSSEDPAHQGAVTGRHVVHDVIRAHRCCLAATLAVVVTQVAVGLVLMMVINEIPHKSLNVDVMNLAMDNDQNRTTILEQCLNKTTSVSSAVDFATTERPTDLRGLETLKTLQDTPKPGEYADCEQINRSPIGPIGSGVYTIYPRSASGNSAPLRVFCRVEAGQAWTVIQRRQDGSVDFFHRTWDDYSRGFGNLTGEFWLGNDNIHLLTNQGRYKLYIAFEKFDGNLSYSEYACFRVENEQAKFKLHMGPHNGTSAPYVWVQRGSEFKIKPCVLSRPGLRHSCYQYKVGGFWVWRCDTLNPNGFYWKKAEDCPKHSRYKKRGILGSKFIEMRISESDDTSLSEQGYDNYCKYPNYIH</sequence>
<keyword evidence="2" id="KW-0812">Transmembrane</keyword>
<feature type="compositionally biased region" description="Gly residues" evidence="1">
    <location>
        <begin position="14"/>
        <end position="24"/>
    </location>
</feature>
<dbReference type="InterPro" id="IPR036056">
    <property type="entry name" value="Fibrinogen-like_C"/>
</dbReference>
<evidence type="ECO:0000256" key="1">
    <source>
        <dbReference type="SAM" id="MobiDB-lite"/>
    </source>
</evidence>
<keyword evidence="5" id="KW-1185">Reference proteome</keyword>
<evidence type="ECO:0000256" key="2">
    <source>
        <dbReference type="SAM" id="Phobius"/>
    </source>
</evidence>
<reference evidence="4" key="1">
    <citation type="submission" date="2022-01" db="EMBL/GenBank/DDBJ databases">
        <authorList>
            <person name="Braso-Vives M."/>
        </authorList>
    </citation>
    <scope>NUCLEOTIDE SEQUENCE</scope>
</reference>
<dbReference type="AlphaFoldDB" id="A0A8K0E3T1"/>
<evidence type="ECO:0000259" key="3">
    <source>
        <dbReference type="PROSITE" id="PS51406"/>
    </source>
</evidence>
<proteinExistence type="predicted"/>
<organism evidence="4 5">
    <name type="scientific">Branchiostoma lanceolatum</name>
    <name type="common">Common lancelet</name>
    <name type="synonym">Amphioxus lanceolatum</name>
    <dbReference type="NCBI Taxonomy" id="7740"/>
    <lineage>
        <taxon>Eukaryota</taxon>
        <taxon>Metazoa</taxon>
        <taxon>Chordata</taxon>
        <taxon>Cephalochordata</taxon>
        <taxon>Leptocardii</taxon>
        <taxon>Amphioxiformes</taxon>
        <taxon>Branchiostomatidae</taxon>
        <taxon>Branchiostoma</taxon>
    </lineage>
</organism>
<evidence type="ECO:0000313" key="4">
    <source>
        <dbReference type="EMBL" id="CAH1241574.1"/>
    </source>
</evidence>
<protein>
    <submittedName>
        <fullName evidence="4">ANGPTL1 protein</fullName>
    </submittedName>
</protein>
<dbReference type="Proteomes" id="UP000838412">
    <property type="component" value="Chromosome 12"/>
</dbReference>
<dbReference type="PANTHER" id="PTHR19143:SF444">
    <property type="entry name" value="PROTEIN SCABROUS"/>
    <property type="match status" value="1"/>
</dbReference>